<gene>
    <name evidence="1" type="ORF">PENTCL1PPCAC_16624</name>
</gene>
<keyword evidence="2" id="KW-1185">Reference proteome</keyword>
<evidence type="ECO:0000313" key="1">
    <source>
        <dbReference type="EMBL" id="GMS94449.1"/>
    </source>
</evidence>
<evidence type="ECO:0000313" key="2">
    <source>
        <dbReference type="Proteomes" id="UP001432027"/>
    </source>
</evidence>
<accession>A0AAV5TK98</accession>
<protein>
    <submittedName>
        <fullName evidence="1">Uncharacterized protein</fullName>
    </submittedName>
</protein>
<sequence length="106" mass="12276">INPAPLLSVIGFQENVQSRFVQAYQLTIEKEGRSREFELALQHESVAVLLYHRQQQQFLVVQLFRPAVYVSRVLKLAENAGKTVHDIDWSRYGREKCDGVVCRTCR</sequence>
<dbReference type="AlphaFoldDB" id="A0AAV5TK98"/>
<comment type="caution">
    <text evidence="1">The sequence shown here is derived from an EMBL/GenBank/DDBJ whole genome shotgun (WGS) entry which is preliminary data.</text>
</comment>
<organism evidence="1 2">
    <name type="scientific">Pristionchus entomophagus</name>
    <dbReference type="NCBI Taxonomy" id="358040"/>
    <lineage>
        <taxon>Eukaryota</taxon>
        <taxon>Metazoa</taxon>
        <taxon>Ecdysozoa</taxon>
        <taxon>Nematoda</taxon>
        <taxon>Chromadorea</taxon>
        <taxon>Rhabditida</taxon>
        <taxon>Rhabditina</taxon>
        <taxon>Diplogasteromorpha</taxon>
        <taxon>Diplogasteroidea</taxon>
        <taxon>Neodiplogasteridae</taxon>
        <taxon>Pristionchus</taxon>
    </lineage>
</organism>
<dbReference type="Proteomes" id="UP001432027">
    <property type="component" value="Unassembled WGS sequence"/>
</dbReference>
<name>A0AAV5TK98_9BILA</name>
<dbReference type="EMBL" id="BTSX01000004">
    <property type="protein sequence ID" value="GMS94449.1"/>
    <property type="molecule type" value="Genomic_DNA"/>
</dbReference>
<reference evidence="1" key="1">
    <citation type="submission" date="2023-10" db="EMBL/GenBank/DDBJ databases">
        <title>Genome assembly of Pristionchus species.</title>
        <authorList>
            <person name="Yoshida K."/>
            <person name="Sommer R.J."/>
        </authorList>
    </citation>
    <scope>NUCLEOTIDE SEQUENCE</scope>
    <source>
        <strain evidence="1">RS0144</strain>
    </source>
</reference>
<proteinExistence type="predicted"/>
<feature type="non-terminal residue" evidence="1">
    <location>
        <position position="1"/>
    </location>
</feature>
<dbReference type="Gene3D" id="3.90.79.10">
    <property type="entry name" value="Nucleoside Triphosphate Pyrophosphohydrolase"/>
    <property type="match status" value="1"/>
</dbReference>